<gene>
    <name evidence="1" type="primary">Necator_chrII.g5694</name>
    <name evidence="1" type="ORF">RB195_017901</name>
</gene>
<dbReference type="Proteomes" id="UP001303046">
    <property type="component" value="Unassembled WGS sequence"/>
</dbReference>
<organism evidence="1 2">
    <name type="scientific">Necator americanus</name>
    <name type="common">Human hookworm</name>
    <dbReference type="NCBI Taxonomy" id="51031"/>
    <lineage>
        <taxon>Eukaryota</taxon>
        <taxon>Metazoa</taxon>
        <taxon>Ecdysozoa</taxon>
        <taxon>Nematoda</taxon>
        <taxon>Chromadorea</taxon>
        <taxon>Rhabditida</taxon>
        <taxon>Rhabditina</taxon>
        <taxon>Rhabditomorpha</taxon>
        <taxon>Strongyloidea</taxon>
        <taxon>Ancylostomatidae</taxon>
        <taxon>Bunostominae</taxon>
        <taxon>Necator</taxon>
    </lineage>
</organism>
<comment type="caution">
    <text evidence="1">The sequence shown here is derived from an EMBL/GenBank/DDBJ whole genome shotgun (WGS) entry which is preliminary data.</text>
</comment>
<dbReference type="EMBL" id="JAVFWL010000002">
    <property type="protein sequence ID" value="KAK6734392.1"/>
    <property type="molecule type" value="Genomic_DNA"/>
</dbReference>
<evidence type="ECO:0000313" key="1">
    <source>
        <dbReference type="EMBL" id="KAK6734392.1"/>
    </source>
</evidence>
<keyword evidence="2" id="KW-1185">Reference proteome</keyword>
<protein>
    <submittedName>
        <fullName evidence="1">Uncharacterized protein</fullName>
    </submittedName>
</protein>
<reference evidence="1 2" key="1">
    <citation type="submission" date="2023-08" db="EMBL/GenBank/DDBJ databases">
        <title>A Necator americanus chromosomal reference genome.</title>
        <authorList>
            <person name="Ilik V."/>
            <person name="Petrzelkova K.J."/>
            <person name="Pardy F."/>
            <person name="Fuh T."/>
            <person name="Niatou-Singa F.S."/>
            <person name="Gouil Q."/>
            <person name="Baker L."/>
            <person name="Ritchie M.E."/>
            <person name="Jex A.R."/>
            <person name="Gazzola D."/>
            <person name="Li H."/>
            <person name="Toshio Fujiwara R."/>
            <person name="Zhan B."/>
            <person name="Aroian R.V."/>
            <person name="Pafco B."/>
            <person name="Schwarz E.M."/>
        </authorList>
    </citation>
    <scope>NUCLEOTIDE SEQUENCE [LARGE SCALE GENOMIC DNA]</scope>
    <source>
        <strain evidence="1 2">Aroian</strain>
        <tissue evidence="1">Whole animal</tissue>
    </source>
</reference>
<sequence>MQLRVHNLIGSRSVCRKQLLDEDMDQLSDRGNPDDLFSTVAASMDDKSGRRPVFHAINACISRPKLPPELLVMSTD</sequence>
<proteinExistence type="predicted"/>
<name>A0ABR1C7B9_NECAM</name>
<accession>A0ABR1C7B9</accession>
<evidence type="ECO:0000313" key="2">
    <source>
        <dbReference type="Proteomes" id="UP001303046"/>
    </source>
</evidence>